<evidence type="ECO:0000256" key="6">
    <source>
        <dbReference type="ARBA" id="ARBA00023180"/>
    </source>
</evidence>
<organism evidence="8">
    <name type="scientific">Schizophyllum commune (strain H4-8 / FGSC 9210)</name>
    <name type="common">Split gill fungus</name>
    <dbReference type="NCBI Taxonomy" id="578458"/>
    <lineage>
        <taxon>Eukaryota</taxon>
        <taxon>Fungi</taxon>
        <taxon>Dikarya</taxon>
        <taxon>Basidiomycota</taxon>
        <taxon>Agaricomycotina</taxon>
        <taxon>Agaricomycetes</taxon>
        <taxon>Agaricomycetidae</taxon>
        <taxon>Agaricales</taxon>
        <taxon>Schizophyllaceae</taxon>
        <taxon>Schizophyllum</taxon>
    </lineage>
</organism>
<keyword evidence="3" id="KW-0735">Signal-anchor</keyword>
<dbReference type="eggNOG" id="KOG3765">
    <property type="taxonomic scope" value="Eukaryota"/>
</dbReference>
<dbReference type="RefSeq" id="XP_003030177.1">
    <property type="nucleotide sequence ID" value="XM_003030131.1"/>
</dbReference>
<dbReference type="InParanoid" id="D8Q9S4"/>
<dbReference type="InterPro" id="IPR029044">
    <property type="entry name" value="Nucleotide-diphossugar_trans"/>
</dbReference>
<dbReference type="GO" id="GO:0035269">
    <property type="term" value="P:protein O-linked glycosylation via mannose"/>
    <property type="evidence" value="ECO:0007669"/>
    <property type="project" value="TreeGrafter"/>
</dbReference>
<dbReference type="AlphaFoldDB" id="D8Q9S4"/>
<keyword evidence="4" id="KW-1133">Transmembrane helix</keyword>
<evidence type="ECO:0000256" key="5">
    <source>
        <dbReference type="ARBA" id="ARBA00023136"/>
    </source>
</evidence>
<accession>D8Q9S4</accession>
<dbReference type="Proteomes" id="UP000007431">
    <property type="component" value="Unassembled WGS sequence"/>
</dbReference>
<sequence>MYYGHNLFTSSFSWLAPGGKQNAPAPLARTHHDLIHGIPPGTIFWNSSTQQPAAETPEDLFLSKAFSNSMRPSKIIPYFYRATNRPAANDITMTTLITSNRFHVFSRLVERYQGPISVAIHVKNVTSHVDDLLASLHTLYASSPLMAAHVDVHLIVDVFDRQFNTWRNVARFFARTDYVMMLDIDFSLCTDFRRVIRESADLRGRLDEGVAFVITAFEYTNLEEGTNQEVFPRTKEDLLDLVNVGRIGMFHASWQPGHNSTEYAKYYGAAPGEVYEVTRYQPAYEPYIVMKKDGPPWCDERFIGYGGNKAACLFEIYLSGISFQVLADHFIIHQNHQYEETIRKNERKHNRKLYSEFKEETCLKYLKTYADAGLLNTPLGRNAREECVKIKGVAKIARQVSGGPLGLSISLPRGGRGGGGECISSATDSAMDIGALAGIEASLTQT</sequence>
<dbReference type="PANTHER" id="PTHR12270:SF25">
    <property type="entry name" value="GLYCOSYLTRANSFERASE-LIKE PROTEIN LARGE"/>
    <property type="match status" value="1"/>
</dbReference>
<dbReference type="KEGG" id="scm:SCHCO_02669468"/>
<dbReference type="SUPFAM" id="SSF53448">
    <property type="entry name" value="Nucleotide-diphospho-sugar transferases"/>
    <property type="match status" value="1"/>
</dbReference>
<comment type="subcellular location">
    <subcellularLocation>
        <location evidence="1">Membrane</location>
        <topology evidence="1">Single-pass type II membrane protein</topology>
    </subcellularLocation>
</comment>
<dbReference type="OrthoDB" id="411524at2759"/>
<proteinExistence type="predicted"/>
<evidence type="ECO:0000256" key="2">
    <source>
        <dbReference type="ARBA" id="ARBA00022692"/>
    </source>
</evidence>
<dbReference type="GO" id="GO:0042285">
    <property type="term" value="F:xylosyltransferase activity"/>
    <property type="evidence" value="ECO:0007669"/>
    <property type="project" value="TreeGrafter"/>
</dbReference>
<keyword evidence="6" id="KW-0325">Glycoprotein</keyword>
<evidence type="ECO:0000256" key="3">
    <source>
        <dbReference type="ARBA" id="ARBA00022968"/>
    </source>
</evidence>
<keyword evidence="5" id="KW-0472">Membrane</keyword>
<evidence type="ECO:0000313" key="7">
    <source>
        <dbReference type="EMBL" id="EFI95274.1"/>
    </source>
</evidence>
<dbReference type="InterPro" id="IPR051292">
    <property type="entry name" value="Xyl/GlcA_transferase"/>
</dbReference>
<dbReference type="Pfam" id="PF13896">
    <property type="entry name" value="Glyco_transf_49"/>
    <property type="match status" value="2"/>
</dbReference>
<dbReference type="GeneID" id="9591597"/>
<dbReference type="VEuPathDB" id="FungiDB:SCHCODRAFT_02669468"/>
<dbReference type="PANTHER" id="PTHR12270">
    <property type="entry name" value="GLYCOSYLTRANSFERASE-RELATED"/>
    <property type="match status" value="1"/>
</dbReference>
<dbReference type="GO" id="GO:0016020">
    <property type="term" value="C:membrane"/>
    <property type="evidence" value="ECO:0007669"/>
    <property type="project" value="UniProtKB-SubCell"/>
</dbReference>
<dbReference type="HOGENOM" id="CLU_034771_2_0_1"/>
<name>D8Q9S4_SCHCM</name>
<keyword evidence="8" id="KW-1185">Reference proteome</keyword>
<keyword evidence="2" id="KW-0812">Transmembrane</keyword>
<evidence type="ECO:0000256" key="4">
    <source>
        <dbReference type="ARBA" id="ARBA00022989"/>
    </source>
</evidence>
<dbReference type="GO" id="GO:0015020">
    <property type="term" value="F:glucuronosyltransferase activity"/>
    <property type="evidence" value="ECO:0007669"/>
    <property type="project" value="TreeGrafter"/>
</dbReference>
<keyword evidence="7" id="KW-0808">Transferase</keyword>
<protein>
    <submittedName>
        <fullName evidence="7">Glycosyltransferase family 49 protein</fullName>
    </submittedName>
</protein>
<gene>
    <name evidence="7" type="ORF">SCHCODRAFT_57714</name>
</gene>
<evidence type="ECO:0000313" key="8">
    <source>
        <dbReference type="Proteomes" id="UP000007431"/>
    </source>
</evidence>
<reference evidence="7 8" key="1">
    <citation type="journal article" date="2010" name="Nat. Biotechnol.">
        <title>Genome sequence of the model mushroom Schizophyllum commune.</title>
        <authorList>
            <person name="Ohm R.A."/>
            <person name="de Jong J.F."/>
            <person name="Lugones L.G."/>
            <person name="Aerts A."/>
            <person name="Kothe E."/>
            <person name="Stajich J.E."/>
            <person name="de Vries R.P."/>
            <person name="Record E."/>
            <person name="Levasseur A."/>
            <person name="Baker S.E."/>
            <person name="Bartholomew K.A."/>
            <person name="Coutinho P.M."/>
            <person name="Erdmann S."/>
            <person name="Fowler T.J."/>
            <person name="Gathman A.C."/>
            <person name="Lombard V."/>
            <person name="Henrissat B."/>
            <person name="Knabe N."/>
            <person name="Kuees U."/>
            <person name="Lilly W.W."/>
            <person name="Lindquist E."/>
            <person name="Lucas S."/>
            <person name="Magnuson J.K."/>
            <person name="Piumi F."/>
            <person name="Raudaskoski M."/>
            <person name="Salamov A."/>
            <person name="Schmutz J."/>
            <person name="Schwarze F.W.M.R."/>
            <person name="vanKuyk P.A."/>
            <person name="Horton J.S."/>
            <person name="Grigoriev I.V."/>
            <person name="Woesten H.A.B."/>
        </authorList>
    </citation>
    <scope>NUCLEOTIDE SEQUENCE [LARGE SCALE GENOMIC DNA]</scope>
    <source>
        <strain evidence="8">H4-8 / FGSC 9210</strain>
    </source>
</reference>
<evidence type="ECO:0000256" key="1">
    <source>
        <dbReference type="ARBA" id="ARBA00004606"/>
    </source>
</evidence>
<dbReference type="OMA" id="SGQYRIY"/>
<dbReference type="EMBL" id="GL377308">
    <property type="protein sequence ID" value="EFI95274.1"/>
    <property type="molecule type" value="Genomic_DNA"/>
</dbReference>